<comment type="caution">
    <text evidence="1">The sequence shown here is derived from an EMBL/GenBank/DDBJ whole genome shotgun (WGS) entry which is preliminary data.</text>
</comment>
<name>A0A401IMB2_APHSA</name>
<sequence>MKTKTQTKIIHEGEYMAEIEVELSYNDDEWSPYLSLEDAEKLDTVRLALGDNDLKTAAKFACIYHLTPVRV</sequence>
<keyword evidence="2" id="KW-1185">Reference proteome</keyword>
<evidence type="ECO:0000313" key="2">
    <source>
        <dbReference type="Proteomes" id="UP000287247"/>
    </source>
</evidence>
<organism evidence="1 2">
    <name type="scientific">Aphanothece sacrum FPU1</name>
    <dbReference type="NCBI Taxonomy" id="1920663"/>
    <lineage>
        <taxon>Bacteria</taxon>
        <taxon>Bacillati</taxon>
        <taxon>Cyanobacteriota</taxon>
        <taxon>Cyanophyceae</taxon>
        <taxon>Oscillatoriophycideae</taxon>
        <taxon>Chroococcales</taxon>
        <taxon>Aphanothecaceae</taxon>
        <taxon>Aphanothece</taxon>
    </lineage>
</organism>
<accession>A0A401IMB2</accession>
<gene>
    <name evidence="1" type="ORF">AsFPU1_3803</name>
</gene>
<dbReference type="Proteomes" id="UP000287247">
    <property type="component" value="Unassembled WGS sequence"/>
</dbReference>
<dbReference type="OrthoDB" id="427383at2"/>
<dbReference type="RefSeq" id="WP_124972861.1">
    <property type="nucleotide sequence ID" value="NZ_BDQK01000016.1"/>
</dbReference>
<protein>
    <submittedName>
        <fullName evidence="1">Uncharacterized protein</fullName>
    </submittedName>
</protein>
<proteinExistence type="predicted"/>
<evidence type="ECO:0000313" key="1">
    <source>
        <dbReference type="EMBL" id="GBF82375.1"/>
    </source>
</evidence>
<reference evidence="2" key="1">
    <citation type="submission" date="2017-05" db="EMBL/GenBank/DDBJ databases">
        <title>Physiological properties and genetic analysis related to exopolysaccharide production of fresh-water unicellular cyanobacterium Aphanothece sacrum, Suizenji Nori, that has been cultured as a food source in Japan.</title>
        <authorList>
            <person name="Kanesaki Y."/>
            <person name="Yoshikawa S."/>
            <person name="Ohki K."/>
        </authorList>
    </citation>
    <scope>NUCLEOTIDE SEQUENCE [LARGE SCALE GENOMIC DNA]</scope>
    <source>
        <strain evidence="2">FPU1</strain>
    </source>
</reference>
<dbReference type="AlphaFoldDB" id="A0A401IMB2"/>
<dbReference type="EMBL" id="BDQK01000016">
    <property type="protein sequence ID" value="GBF82375.1"/>
    <property type="molecule type" value="Genomic_DNA"/>
</dbReference>